<keyword evidence="2" id="KW-0677">Repeat</keyword>
<dbReference type="EMBL" id="JAOPHQ010002107">
    <property type="protein sequence ID" value="KAK0148130.1"/>
    <property type="molecule type" value="Genomic_DNA"/>
</dbReference>
<dbReference type="GO" id="GO:0016477">
    <property type="term" value="P:cell migration"/>
    <property type="evidence" value="ECO:0007669"/>
    <property type="project" value="TreeGrafter"/>
</dbReference>
<dbReference type="InterPro" id="IPR039808">
    <property type="entry name" value="Cadherin"/>
</dbReference>
<reference evidence="9" key="1">
    <citation type="journal article" date="2023" name="Front. Mar. Sci.">
        <title>A new Merluccius polli reference genome to investigate the effects of global change in West African waters.</title>
        <authorList>
            <person name="Mateo J.L."/>
            <person name="Blanco-Fernandez C."/>
            <person name="Garcia-Vazquez E."/>
            <person name="Machado-Schiaffino G."/>
        </authorList>
    </citation>
    <scope>NUCLEOTIDE SEQUENCE</scope>
    <source>
        <strain evidence="9">C29</strain>
        <tissue evidence="9">Fin</tissue>
    </source>
</reference>
<dbReference type="GO" id="GO:0000902">
    <property type="term" value="P:cell morphogenesis"/>
    <property type="evidence" value="ECO:0007669"/>
    <property type="project" value="TreeGrafter"/>
</dbReference>
<feature type="region of interest" description="Disordered" evidence="6">
    <location>
        <begin position="622"/>
        <end position="688"/>
    </location>
</feature>
<name>A0AA47P4L5_MERPO</name>
<evidence type="ECO:0000256" key="3">
    <source>
        <dbReference type="ARBA" id="ARBA00022837"/>
    </source>
</evidence>
<comment type="caution">
    <text evidence="9">The sequence shown here is derived from an EMBL/GenBank/DDBJ whole genome shotgun (WGS) entry which is preliminary data.</text>
</comment>
<dbReference type="GO" id="GO:0016339">
    <property type="term" value="P:calcium-dependent cell-cell adhesion via plasma membrane cell adhesion molecules"/>
    <property type="evidence" value="ECO:0007669"/>
    <property type="project" value="TreeGrafter"/>
</dbReference>
<dbReference type="GO" id="GO:0044331">
    <property type="term" value="P:cell-cell adhesion mediated by cadherin"/>
    <property type="evidence" value="ECO:0007669"/>
    <property type="project" value="TreeGrafter"/>
</dbReference>
<evidence type="ECO:0000259" key="8">
    <source>
        <dbReference type="PROSITE" id="PS50268"/>
    </source>
</evidence>
<dbReference type="Gene3D" id="2.60.40.60">
    <property type="entry name" value="Cadherins"/>
    <property type="match status" value="2"/>
</dbReference>
<feature type="domain" description="Cadherin" evidence="8">
    <location>
        <begin position="11"/>
        <end position="49"/>
    </location>
</feature>
<feature type="region of interest" description="Disordered" evidence="6">
    <location>
        <begin position="528"/>
        <end position="553"/>
    </location>
</feature>
<accession>A0AA47P4L5</accession>
<keyword evidence="3 5" id="KW-0106">Calcium</keyword>
<feature type="region of interest" description="Disordered" evidence="6">
    <location>
        <begin position="435"/>
        <end position="457"/>
    </location>
</feature>
<dbReference type="GO" id="GO:0008013">
    <property type="term" value="F:beta-catenin binding"/>
    <property type="evidence" value="ECO:0007669"/>
    <property type="project" value="TreeGrafter"/>
</dbReference>
<comment type="subcellular location">
    <subcellularLocation>
        <location evidence="1">Membrane</location>
    </subcellularLocation>
</comment>
<dbReference type="GO" id="GO:0007043">
    <property type="term" value="P:cell-cell junction assembly"/>
    <property type="evidence" value="ECO:0007669"/>
    <property type="project" value="TreeGrafter"/>
</dbReference>
<dbReference type="GO" id="GO:0045296">
    <property type="term" value="F:cadherin binding"/>
    <property type="evidence" value="ECO:0007669"/>
    <property type="project" value="TreeGrafter"/>
</dbReference>
<dbReference type="PRINTS" id="PR00205">
    <property type="entry name" value="CADHERIN"/>
</dbReference>
<dbReference type="GO" id="GO:0005912">
    <property type="term" value="C:adherens junction"/>
    <property type="evidence" value="ECO:0007669"/>
    <property type="project" value="TreeGrafter"/>
</dbReference>
<keyword evidence="10" id="KW-1185">Reference proteome</keyword>
<feature type="transmembrane region" description="Helical" evidence="7">
    <location>
        <begin position="466"/>
        <end position="489"/>
    </location>
</feature>
<dbReference type="InterPro" id="IPR015919">
    <property type="entry name" value="Cadherin-like_sf"/>
</dbReference>
<dbReference type="GO" id="GO:0007156">
    <property type="term" value="P:homophilic cell adhesion via plasma membrane adhesion molecules"/>
    <property type="evidence" value="ECO:0007669"/>
    <property type="project" value="InterPro"/>
</dbReference>
<evidence type="ECO:0000313" key="10">
    <source>
        <dbReference type="Proteomes" id="UP001174136"/>
    </source>
</evidence>
<evidence type="ECO:0000256" key="2">
    <source>
        <dbReference type="ARBA" id="ARBA00022737"/>
    </source>
</evidence>
<dbReference type="SUPFAM" id="SSF49313">
    <property type="entry name" value="Cadherin-like"/>
    <property type="match status" value="2"/>
</dbReference>
<keyword evidence="4 7" id="KW-0472">Membrane</keyword>
<dbReference type="GO" id="GO:0005509">
    <property type="term" value="F:calcium ion binding"/>
    <property type="evidence" value="ECO:0007669"/>
    <property type="project" value="UniProtKB-UniRule"/>
</dbReference>
<feature type="domain" description="Cadherin" evidence="8">
    <location>
        <begin position="50"/>
        <end position="195"/>
    </location>
</feature>
<feature type="compositionally biased region" description="Basic and acidic residues" evidence="6">
    <location>
        <begin position="676"/>
        <end position="688"/>
    </location>
</feature>
<dbReference type="AlphaFoldDB" id="A0AA47P4L5"/>
<dbReference type="PROSITE" id="PS50268">
    <property type="entry name" value="CADHERIN_2"/>
    <property type="match status" value="3"/>
</dbReference>
<evidence type="ECO:0000256" key="6">
    <source>
        <dbReference type="SAM" id="MobiDB-lite"/>
    </source>
</evidence>
<dbReference type="GO" id="GO:0034332">
    <property type="term" value="P:adherens junction organization"/>
    <property type="evidence" value="ECO:0007669"/>
    <property type="project" value="TreeGrafter"/>
</dbReference>
<dbReference type="GO" id="GO:0016342">
    <property type="term" value="C:catenin complex"/>
    <property type="evidence" value="ECO:0007669"/>
    <property type="project" value="TreeGrafter"/>
</dbReference>
<evidence type="ECO:0000256" key="5">
    <source>
        <dbReference type="PROSITE-ProRule" id="PRU00043"/>
    </source>
</evidence>
<dbReference type="SMART" id="SM00112">
    <property type="entry name" value="CA"/>
    <property type="match status" value="2"/>
</dbReference>
<dbReference type="PANTHER" id="PTHR24027:SF414">
    <property type="entry name" value="CADHERIN-RELATED FAMILY MEMBER 5 ISOFORM X1"/>
    <property type="match status" value="1"/>
</dbReference>
<feature type="compositionally biased region" description="Low complexity" evidence="6">
    <location>
        <begin position="435"/>
        <end position="453"/>
    </location>
</feature>
<keyword evidence="7" id="KW-0812">Transmembrane</keyword>
<dbReference type="CDD" id="cd11304">
    <property type="entry name" value="Cadherin_repeat"/>
    <property type="match status" value="1"/>
</dbReference>
<evidence type="ECO:0000313" key="9">
    <source>
        <dbReference type="EMBL" id="KAK0148130.1"/>
    </source>
</evidence>
<evidence type="ECO:0000256" key="4">
    <source>
        <dbReference type="ARBA" id="ARBA00023136"/>
    </source>
</evidence>
<proteinExistence type="predicted"/>
<evidence type="ECO:0000256" key="7">
    <source>
        <dbReference type="SAM" id="Phobius"/>
    </source>
</evidence>
<dbReference type="PANTHER" id="PTHR24027">
    <property type="entry name" value="CADHERIN-23"/>
    <property type="match status" value="1"/>
</dbReference>
<dbReference type="Proteomes" id="UP001174136">
    <property type="component" value="Unassembled WGS sequence"/>
</dbReference>
<protein>
    <submittedName>
        <fullName evidence="9">Cadherin-related family member 5</fullName>
    </submittedName>
</protein>
<dbReference type="InterPro" id="IPR002126">
    <property type="entry name" value="Cadherin-like_dom"/>
</dbReference>
<dbReference type="Pfam" id="PF00028">
    <property type="entry name" value="Cadherin"/>
    <property type="match status" value="1"/>
</dbReference>
<organism evidence="9 10">
    <name type="scientific">Merluccius polli</name>
    <name type="common">Benguela hake</name>
    <name type="synonym">Merluccius cadenati</name>
    <dbReference type="NCBI Taxonomy" id="89951"/>
    <lineage>
        <taxon>Eukaryota</taxon>
        <taxon>Metazoa</taxon>
        <taxon>Chordata</taxon>
        <taxon>Craniata</taxon>
        <taxon>Vertebrata</taxon>
        <taxon>Euteleostomi</taxon>
        <taxon>Actinopterygii</taxon>
        <taxon>Neopterygii</taxon>
        <taxon>Teleostei</taxon>
        <taxon>Neoteleostei</taxon>
        <taxon>Acanthomorphata</taxon>
        <taxon>Zeiogadaria</taxon>
        <taxon>Gadariae</taxon>
        <taxon>Gadiformes</taxon>
        <taxon>Gadoidei</taxon>
        <taxon>Merlucciidae</taxon>
        <taxon>Merluccius</taxon>
    </lineage>
</organism>
<feature type="domain" description="Cadherin" evidence="8">
    <location>
        <begin position="235"/>
        <end position="316"/>
    </location>
</feature>
<gene>
    <name evidence="9" type="primary">CDHR5_0</name>
    <name evidence="9" type="ORF">N1851_012161</name>
</gene>
<evidence type="ECO:0000256" key="1">
    <source>
        <dbReference type="ARBA" id="ARBA00004370"/>
    </source>
</evidence>
<sequence length="688" mass="74204">MEQKKYMVHIEIKQVYEVPIQCTNPVESFSEVINVIVVVVDLNDEPPTFSKSQYNLNVKEFTSVGDSVGNYPATDLDSSQLYYSLISEPDGQFGLQADTNANIVVRSILNYDVIKSVKLTLSGSDGGNSPTESMCPFAYSCFLQHRRGDHPQQRDQLSLVTLLKDTEVAGGTDSFSSTTTIMVSITDVDNRPPWFQPCSKIPVGQNTFCESSGYTGSVSLTVHELTALHLEPGPLYAVDGDTGINEVITYSILSGNTGNLFQINANSGNITMNRAADVDGPIILTVLATQSINSFQFSRTTVTIQVVPKSLHPPVFERERYSGFVSGLGSMVVDLSDKETPLMIRATDADYLGGVNPHIVYTVHGSSNFSLIEGYLFMIKDTPLGAVSLQSKGPIVLHLCHCNTWPVHYQVEARDTTFGTVITAEVQVEVTSGLPTTSVAPSTSAAPPTTDAAGGSGSGGYSLTDMAVLGATLAVLLVISLGIIGFLAYRVQKGKAAWGKLFEASVFRSALGRGPGGLKDGIQYTNEAFKNDDDSDSTGPASPTELSRKMSEQPAAIVATKAVTEEAISKYQATLLATLPEVEPSPAEADKEDKEVKPILTKERRTEEGYKSVWFKEDIVPDAKEDVHIIPDNGQQDAEEDEEGSSSSGNEEDIKPRRKVLFGDTDVDSGLGIKASDSEYNDRVTSHL</sequence>
<keyword evidence="7" id="KW-1133">Transmembrane helix</keyword>